<dbReference type="InterPro" id="IPR012906">
    <property type="entry name" value="PaaX-like_N"/>
</dbReference>
<dbReference type="GO" id="GO:0006351">
    <property type="term" value="P:DNA-templated transcription"/>
    <property type="evidence" value="ECO:0007669"/>
    <property type="project" value="InterPro"/>
</dbReference>
<gene>
    <name evidence="3" type="ORF">DI595_00330</name>
</gene>
<feature type="domain" description="Transcriptional repressor PaaX-like C-terminal" evidence="2">
    <location>
        <begin position="172"/>
        <end position="261"/>
    </location>
</feature>
<feature type="domain" description="Transcriptional repressor PaaX-like N-terminal" evidence="1">
    <location>
        <begin position="18"/>
        <end position="86"/>
    </location>
</feature>
<accession>A0A2W5FED4</accession>
<evidence type="ECO:0000259" key="2">
    <source>
        <dbReference type="Pfam" id="PF08223"/>
    </source>
</evidence>
<evidence type="ECO:0000259" key="1">
    <source>
        <dbReference type="Pfam" id="PF07848"/>
    </source>
</evidence>
<dbReference type="AlphaFoldDB" id="A0A2W5FED4"/>
<dbReference type="PANTHER" id="PTHR30319:SF1">
    <property type="entry name" value="TRANSCRIPTIONAL REPRESSOR PAAX"/>
    <property type="match status" value="1"/>
</dbReference>
<dbReference type="PANTHER" id="PTHR30319">
    <property type="entry name" value="PHENYLACETIC ACID REGULATOR-RELATED TRANSCRIPTIONAL REPRESSOR"/>
    <property type="match status" value="1"/>
</dbReference>
<proteinExistence type="predicted"/>
<dbReference type="EMBL" id="QFOL01000001">
    <property type="protein sequence ID" value="PZP54375.1"/>
    <property type="molecule type" value="Genomic_DNA"/>
</dbReference>
<protein>
    <submittedName>
        <fullName evidence="3">PaaX family transcriptional regulator</fullName>
    </submittedName>
</protein>
<dbReference type="Pfam" id="PF08223">
    <property type="entry name" value="PaaX_C"/>
    <property type="match status" value="1"/>
</dbReference>
<reference evidence="3 4" key="1">
    <citation type="submission" date="2017-08" db="EMBL/GenBank/DDBJ databases">
        <title>Infants hospitalized years apart are colonized by the same room-sourced microbial strains.</title>
        <authorList>
            <person name="Brooks B."/>
            <person name="Olm M.R."/>
            <person name="Firek B.A."/>
            <person name="Baker R."/>
            <person name="Thomas B.C."/>
            <person name="Morowitz M.J."/>
            <person name="Banfield J.F."/>
        </authorList>
    </citation>
    <scope>NUCLEOTIDE SEQUENCE [LARGE SCALE GENOMIC DNA]</scope>
    <source>
        <strain evidence="3">S2_009_000_R2_73</strain>
    </source>
</reference>
<organism evidence="3 4">
    <name type="scientific">Agrobacterium fabrum</name>
    <dbReference type="NCBI Taxonomy" id="1176649"/>
    <lineage>
        <taxon>Bacteria</taxon>
        <taxon>Pseudomonadati</taxon>
        <taxon>Pseudomonadota</taxon>
        <taxon>Alphaproteobacteria</taxon>
        <taxon>Hyphomicrobiales</taxon>
        <taxon>Rhizobiaceae</taxon>
        <taxon>Rhizobium/Agrobacterium group</taxon>
        <taxon>Agrobacterium</taxon>
        <taxon>Agrobacterium tumefaciens complex</taxon>
    </lineage>
</organism>
<dbReference type="InterPro" id="IPR011965">
    <property type="entry name" value="PaaX_trns_reg"/>
</dbReference>
<dbReference type="Gene3D" id="1.20.58.1460">
    <property type="match status" value="1"/>
</dbReference>
<dbReference type="InterPro" id="IPR036388">
    <property type="entry name" value="WH-like_DNA-bd_sf"/>
</dbReference>
<dbReference type="Proteomes" id="UP000249769">
    <property type="component" value="Unassembled WGS sequence"/>
</dbReference>
<name>A0A2W5FED4_9HYPH</name>
<dbReference type="Gene3D" id="1.10.10.10">
    <property type="entry name" value="Winged helix-like DNA-binding domain superfamily/Winged helix DNA-binding domain"/>
    <property type="match status" value="1"/>
</dbReference>
<comment type="caution">
    <text evidence="3">The sequence shown here is derived from an EMBL/GenBank/DDBJ whole genome shotgun (WGS) entry which is preliminary data.</text>
</comment>
<dbReference type="InterPro" id="IPR013225">
    <property type="entry name" value="PaaX_C"/>
</dbReference>
<sequence length="289" mass="31307">MDHEDMSLGLLLSNASLRAASFIVTIYGDVVEPRGGAIWVGNLIETCAEVGISETLVRTAASRLVSAGQLIGERQGRRSYYRLTAAAQTDFAAAARLLFGTADQPVWRFVYLGGAAFEADARALEQAGYTRLGSRLSIGARPLPPLSAGAVVFNAEVAGAGSGLKQLAAEHWDLPSYDTAYREFLERYGKFSEALNGGAKLSPIEHLAARLLLVHEYRMIVLHDPRLPASALPDDWPHAEVRRLFAGLYVRLSGAADDFIARRFLTEDGALPAETGATRHRINELLAIM</sequence>
<dbReference type="PIRSF" id="PIRSF020623">
    <property type="entry name" value="PaaX"/>
    <property type="match status" value="1"/>
</dbReference>
<evidence type="ECO:0000313" key="4">
    <source>
        <dbReference type="Proteomes" id="UP000249769"/>
    </source>
</evidence>
<evidence type="ECO:0000313" key="3">
    <source>
        <dbReference type="EMBL" id="PZP54375.1"/>
    </source>
</evidence>
<dbReference type="Pfam" id="PF07848">
    <property type="entry name" value="PaaX"/>
    <property type="match status" value="1"/>
</dbReference>